<proteinExistence type="predicted"/>
<evidence type="ECO:0000313" key="3">
    <source>
        <dbReference type="Proteomes" id="UP000184231"/>
    </source>
</evidence>
<dbReference type="STRING" id="558155.SAMN04487911_10252"/>
<evidence type="ECO:0000313" key="2">
    <source>
        <dbReference type="EMBL" id="SHI43234.1"/>
    </source>
</evidence>
<evidence type="ECO:0000256" key="1">
    <source>
        <dbReference type="SAM" id="Phobius"/>
    </source>
</evidence>
<feature type="transmembrane region" description="Helical" evidence="1">
    <location>
        <begin position="91"/>
        <end position="109"/>
    </location>
</feature>
<feature type="transmembrane region" description="Helical" evidence="1">
    <location>
        <begin position="29"/>
        <end position="47"/>
    </location>
</feature>
<dbReference type="InterPro" id="IPR029377">
    <property type="entry name" value="TMEM220"/>
</dbReference>
<protein>
    <submittedName>
        <fullName evidence="2">Transmembrane family 220, helix</fullName>
    </submittedName>
</protein>
<keyword evidence="1" id="KW-1133">Transmembrane helix</keyword>
<gene>
    <name evidence="2" type="ORF">SAMN04487911_10252</name>
</gene>
<keyword evidence="3" id="KW-1185">Reference proteome</keyword>
<dbReference type="Proteomes" id="UP000184231">
    <property type="component" value="Unassembled WGS sequence"/>
</dbReference>
<name>A0A1M6B3B4_9FLAO</name>
<dbReference type="OrthoDB" id="329078at2"/>
<organism evidence="2 3">
    <name type="scientific">Arenibacter nanhaiticus</name>
    <dbReference type="NCBI Taxonomy" id="558155"/>
    <lineage>
        <taxon>Bacteria</taxon>
        <taxon>Pseudomonadati</taxon>
        <taxon>Bacteroidota</taxon>
        <taxon>Flavobacteriia</taxon>
        <taxon>Flavobacteriales</taxon>
        <taxon>Flavobacteriaceae</taxon>
        <taxon>Arenibacter</taxon>
    </lineage>
</organism>
<dbReference type="EMBL" id="FQYX01000002">
    <property type="protein sequence ID" value="SHI43234.1"/>
    <property type="molecule type" value="Genomic_DNA"/>
</dbReference>
<dbReference type="AlphaFoldDB" id="A0A1M6B3B4"/>
<feature type="transmembrane region" description="Helical" evidence="1">
    <location>
        <begin position="54"/>
        <end position="71"/>
    </location>
</feature>
<reference evidence="2 3" key="1">
    <citation type="submission" date="2016-11" db="EMBL/GenBank/DDBJ databases">
        <authorList>
            <person name="Jaros S."/>
            <person name="Januszkiewicz K."/>
            <person name="Wedrychowicz H."/>
        </authorList>
    </citation>
    <scope>NUCLEOTIDE SEQUENCE [LARGE SCALE GENOMIC DNA]</scope>
    <source>
        <strain evidence="2 3">CGMCC 1.8863</strain>
    </source>
</reference>
<keyword evidence="1" id="KW-0472">Membrane</keyword>
<keyword evidence="1 2" id="KW-0812">Transmembrane</keyword>
<accession>A0A1M6B3B4</accession>
<sequence length="119" mass="13295">MNLFSKFFAAIFTVLFIWAASVQYNDPDAALWYVLYGIAALASVLFLFQKLPKLVGLLLAVSYGIGGILFWPEQYQGVAISGGNIDNIEHARESLGLFVNAIVILFYNWQISIQKKESL</sequence>
<dbReference type="Pfam" id="PF15071">
    <property type="entry name" value="TMEM220"/>
    <property type="match status" value="1"/>
</dbReference>
<dbReference type="RefSeq" id="WP_072762885.1">
    <property type="nucleotide sequence ID" value="NZ_FQYX01000002.1"/>
</dbReference>